<reference evidence="2 3" key="1">
    <citation type="submission" date="2019-03" db="EMBL/GenBank/DDBJ databases">
        <title>Genomic Encyclopedia of Archaeal and Bacterial Type Strains, Phase II (KMG-II): from individual species to whole genera.</title>
        <authorList>
            <person name="Goeker M."/>
        </authorList>
    </citation>
    <scope>NUCLEOTIDE SEQUENCE [LARGE SCALE GENOMIC DNA]</scope>
    <source>
        <strain evidence="2 3">DSM 15388</strain>
    </source>
</reference>
<feature type="signal peptide" evidence="1">
    <location>
        <begin position="1"/>
        <end position="23"/>
    </location>
</feature>
<feature type="chain" id="PRO_5020613575" description="Lipoprotein" evidence="1">
    <location>
        <begin position="24"/>
        <end position="201"/>
    </location>
</feature>
<dbReference type="Proteomes" id="UP000295793">
    <property type="component" value="Unassembled WGS sequence"/>
</dbReference>
<dbReference type="PROSITE" id="PS51257">
    <property type="entry name" value="PROKAR_LIPOPROTEIN"/>
    <property type="match status" value="1"/>
</dbReference>
<evidence type="ECO:0000256" key="1">
    <source>
        <dbReference type="SAM" id="SignalP"/>
    </source>
</evidence>
<accession>A0A4R3HSL4</accession>
<gene>
    <name evidence="2" type="ORF">BCF53_12719</name>
</gene>
<comment type="caution">
    <text evidence="2">The sequence shown here is derived from an EMBL/GenBank/DDBJ whole genome shotgun (WGS) entry which is preliminary data.</text>
</comment>
<dbReference type="RefSeq" id="WP_132704007.1">
    <property type="nucleotide sequence ID" value="NZ_SLZR01000027.1"/>
</dbReference>
<evidence type="ECO:0000313" key="2">
    <source>
        <dbReference type="EMBL" id="TCS36137.1"/>
    </source>
</evidence>
<dbReference type="EMBL" id="SLZR01000027">
    <property type="protein sequence ID" value="TCS36137.1"/>
    <property type="molecule type" value="Genomic_DNA"/>
</dbReference>
<evidence type="ECO:0008006" key="4">
    <source>
        <dbReference type="Google" id="ProtNLM"/>
    </source>
</evidence>
<dbReference type="OrthoDB" id="9815425at2"/>
<keyword evidence="3" id="KW-1185">Reference proteome</keyword>
<organism evidence="2 3">
    <name type="scientific">Reinekea marinisedimentorum</name>
    <dbReference type="NCBI Taxonomy" id="230495"/>
    <lineage>
        <taxon>Bacteria</taxon>
        <taxon>Pseudomonadati</taxon>
        <taxon>Pseudomonadota</taxon>
        <taxon>Gammaproteobacteria</taxon>
        <taxon>Oceanospirillales</taxon>
        <taxon>Saccharospirillaceae</taxon>
        <taxon>Reinekea</taxon>
    </lineage>
</organism>
<protein>
    <recommendedName>
        <fullName evidence="4">Lipoprotein</fullName>
    </recommendedName>
</protein>
<keyword evidence="1" id="KW-0732">Signal</keyword>
<sequence length="201" mass="23506">MKSYRWLKLTLNIALAFSLLGCATNKPMTVEEPKASDYLQDTNLALEIEFRKPLGESRLLGVYLLDKWMGDHEDIFQVKNLKDGILFGSGQNPRSAKWYNQSTNYFDFFAFENSNQLFIQFFNFKRSNRDGQEPFPITERDQMSITQIDQKLAGFLDYSIGVNYPLIKCIENTLNYKEEIDYCRNLITNDKSGKIIERKLY</sequence>
<evidence type="ECO:0000313" key="3">
    <source>
        <dbReference type="Proteomes" id="UP000295793"/>
    </source>
</evidence>
<proteinExistence type="predicted"/>
<name>A0A4R3HSL4_9GAMM</name>
<dbReference type="AlphaFoldDB" id="A0A4R3HSL4"/>